<dbReference type="PANTHER" id="PTHR24256">
    <property type="entry name" value="TRYPTASE-RELATED"/>
    <property type="match status" value="1"/>
</dbReference>
<evidence type="ECO:0000256" key="1">
    <source>
        <dbReference type="ARBA" id="ARBA00023157"/>
    </source>
</evidence>
<organism evidence="6">
    <name type="scientific">Aphidius ervi</name>
    <name type="common">Aphid parasite</name>
    <dbReference type="NCBI Taxonomy" id="37627"/>
    <lineage>
        <taxon>Eukaryota</taxon>
        <taxon>Metazoa</taxon>
        <taxon>Ecdysozoa</taxon>
        <taxon>Arthropoda</taxon>
        <taxon>Hexapoda</taxon>
        <taxon>Insecta</taxon>
        <taxon>Pterygota</taxon>
        <taxon>Neoptera</taxon>
        <taxon>Endopterygota</taxon>
        <taxon>Hymenoptera</taxon>
        <taxon>Apocrita</taxon>
        <taxon>Ichneumonoidea</taxon>
        <taxon>Braconidae</taxon>
        <taxon>Aphidiinae</taxon>
        <taxon>Aphidius</taxon>
    </lineage>
</organism>
<dbReference type="Gene3D" id="2.40.10.10">
    <property type="entry name" value="Trypsin-like serine proteases"/>
    <property type="match status" value="1"/>
</dbReference>
<dbReference type="GO" id="GO:0006508">
    <property type="term" value="P:proteolysis"/>
    <property type="evidence" value="ECO:0007669"/>
    <property type="project" value="UniProtKB-KW"/>
</dbReference>
<dbReference type="SUPFAM" id="SSF50494">
    <property type="entry name" value="Trypsin-like serine proteases"/>
    <property type="match status" value="1"/>
</dbReference>
<feature type="domain" description="Peptidase S1" evidence="5">
    <location>
        <begin position="10"/>
        <end position="306"/>
    </location>
</feature>
<feature type="compositionally biased region" description="Acidic residues" evidence="3">
    <location>
        <begin position="189"/>
        <end position="201"/>
    </location>
</feature>
<keyword evidence="1" id="KW-1015">Disulfide bond</keyword>
<dbReference type="GO" id="GO:0004252">
    <property type="term" value="F:serine-type endopeptidase activity"/>
    <property type="evidence" value="ECO:0007669"/>
    <property type="project" value="InterPro"/>
</dbReference>
<evidence type="ECO:0000256" key="4">
    <source>
        <dbReference type="SAM" id="SignalP"/>
    </source>
</evidence>
<dbReference type="AlphaFoldDB" id="A0A034WUA6"/>
<dbReference type="InterPro" id="IPR051487">
    <property type="entry name" value="Ser/Thr_Proteases_Immune/Dev"/>
</dbReference>
<dbReference type="InterPro" id="IPR043504">
    <property type="entry name" value="Peptidase_S1_PA_chymotrypsin"/>
</dbReference>
<reference evidence="6" key="1">
    <citation type="journal article" date="2014" name="BMC Genomics">
        <title>Identification of the main venom protein components of Aphidius ervi, a parasitoid wasp of the aphid model Acyrthosiphon pisum.</title>
        <authorList>
            <person name="Colinet D."/>
            <person name="Anselme C."/>
            <person name="Deleury E."/>
            <person name="Mancini D."/>
            <person name="Poulain J."/>
            <person name="Azema-Dossat C."/>
            <person name="Belghazi M."/>
            <person name="Tares S."/>
            <person name="Pennacchio F."/>
            <person name="Poirie M."/>
            <person name="Gatti J.-L."/>
        </authorList>
    </citation>
    <scope>NUCLEOTIDE SEQUENCE</scope>
    <source>
        <strain evidence="6">FR</strain>
    </source>
</reference>
<protein>
    <submittedName>
        <fullName evidence="6">Venom serine protease</fullName>
    </submittedName>
</protein>
<dbReference type="InterPro" id="IPR001254">
    <property type="entry name" value="Trypsin_dom"/>
</dbReference>
<evidence type="ECO:0000313" key="6">
    <source>
        <dbReference type="EMBL" id="JAC59141.1"/>
    </source>
</evidence>
<comment type="similarity">
    <text evidence="2">Belongs to the peptidase S1 family. CLIP subfamily.</text>
</comment>
<proteinExistence type="evidence at transcript level"/>
<keyword evidence="6" id="KW-0378">Hydrolase</keyword>
<accession>A0A034WUA6</accession>
<feature type="signal peptide" evidence="4">
    <location>
        <begin position="1"/>
        <end position="20"/>
    </location>
</feature>
<dbReference type="EMBL" id="GBCU01000007">
    <property type="protein sequence ID" value="JAC59141.1"/>
    <property type="molecule type" value="mRNA"/>
</dbReference>
<dbReference type="Pfam" id="PF00089">
    <property type="entry name" value="Trypsin"/>
    <property type="match status" value="1"/>
</dbReference>
<evidence type="ECO:0000259" key="5">
    <source>
        <dbReference type="PROSITE" id="PS50240"/>
    </source>
</evidence>
<keyword evidence="4" id="KW-0732">Signal</keyword>
<dbReference type="InterPro" id="IPR009003">
    <property type="entry name" value="Peptidase_S1_PA"/>
</dbReference>
<keyword evidence="6" id="KW-0645">Protease</keyword>
<sequence>MLTAALLGIVIGGPVCPVQSAANISCNLRTLQLDRVCGYNLKASESLKKPKGAWNSANFGEFPWTAAILGKSGNDEFHICDGSLIHPQVILTVASCAKNLSPGRHYIRVGATDPKLQQINEPQDRVIDHIIVNQNFIEKTMENNVALLWFHNPINISADNADLVCLPTTNQEFDDKKCQISILDRNSEDVSDETDDAEETDNEIHSSKPDAKKFDLSIKKVELEIVGKKKCDLKFAKSTICAKSPARLHVCEAKIGSSIVCQHANDPTRWVHAGSVAFKCDDPYEKRADPYINIAKSSLWIKNQLSELRKKGELRE</sequence>
<feature type="chain" id="PRO_5001562849" evidence="4">
    <location>
        <begin position="21"/>
        <end position="316"/>
    </location>
</feature>
<dbReference type="SMART" id="SM00020">
    <property type="entry name" value="Tryp_SPc"/>
    <property type="match status" value="1"/>
</dbReference>
<evidence type="ECO:0000256" key="3">
    <source>
        <dbReference type="SAM" id="MobiDB-lite"/>
    </source>
</evidence>
<name>A0A034WUA6_APHER</name>
<evidence type="ECO:0000256" key="2">
    <source>
        <dbReference type="ARBA" id="ARBA00024195"/>
    </source>
</evidence>
<feature type="region of interest" description="Disordered" evidence="3">
    <location>
        <begin position="189"/>
        <end position="208"/>
    </location>
</feature>
<dbReference type="PROSITE" id="PS50240">
    <property type="entry name" value="TRYPSIN_DOM"/>
    <property type="match status" value="1"/>
</dbReference>